<evidence type="ECO:0000313" key="2">
    <source>
        <dbReference type="Proteomes" id="UP000297299"/>
    </source>
</evidence>
<name>A0A4Y8D9V6_9HELO</name>
<proteinExistence type="predicted"/>
<dbReference type="AlphaFoldDB" id="A0A4Y8D9V6"/>
<gene>
    <name evidence="1" type="ORF">BOTCAL_0061g00350</name>
</gene>
<protein>
    <submittedName>
        <fullName evidence="1">Uncharacterized protein</fullName>
    </submittedName>
</protein>
<dbReference type="Proteomes" id="UP000297299">
    <property type="component" value="Unassembled WGS sequence"/>
</dbReference>
<dbReference type="EMBL" id="PHWZ01000061">
    <property type="protein sequence ID" value="TEY76086.1"/>
    <property type="molecule type" value="Genomic_DNA"/>
</dbReference>
<keyword evidence="2" id="KW-1185">Reference proteome</keyword>
<reference evidence="1 2" key="1">
    <citation type="submission" date="2017-11" db="EMBL/GenBank/DDBJ databases">
        <title>Comparative genomics of Botrytis spp.</title>
        <authorList>
            <person name="Valero-Jimenez C.A."/>
            <person name="Tapia P."/>
            <person name="Veloso J."/>
            <person name="Silva-Moreno E."/>
            <person name="Staats M."/>
            <person name="Valdes J.H."/>
            <person name="Van Kan J.A.L."/>
        </authorList>
    </citation>
    <scope>NUCLEOTIDE SEQUENCE [LARGE SCALE GENOMIC DNA]</scope>
    <source>
        <strain evidence="1 2">MUCL2830</strain>
    </source>
</reference>
<comment type="caution">
    <text evidence="1">The sequence shown here is derived from an EMBL/GenBank/DDBJ whole genome shotgun (WGS) entry which is preliminary data.</text>
</comment>
<sequence>MLANLNAQETGSDCVELFNEVKGFWFLGLKRPVRSGMNPIETIREEKKYWSNLETSSSGN</sequence>
<accession>A0A4Y8D9V6</accession>
<organism evidence="1 2">
    <name type="scientific">Botryotinia calthae</name>
    <dbReference type="NCBI Taxonomy" id="38488"/>
    <lineage>
        <taxon>Eukaryota</taxon>
        <taxon>Fungi</taxon>
        <taxon>Dikarya</taxon>
        <taxon>Ascomycota</taxon>
        <taxon>Pezizomycotina</taxon>
        <taxon>Leotiomycetes</taxon>
        <taxon>Helotiales</taxon>
        <taxon>Sclerotiniaceae</taxon>
        <taxon>Botryotinia</taxon>
    </lineage>
</organism>
<dbReference type="OrthoDB" id="1606438at2759"/>
<evidence type="ECO:0000313" key="1">
    <source>
        <dbReference type="EMBL" id="TEY76086.1"/>
    </source>
</evidence>